<feature type="domain" description="Response regulatory" evidence="3">
    <location>
        <begin position="1"/>
        <end position="113"/>
    </location>
</feature>
<dbReference type="SUPFAM" id="SSF52172">
    <property type="entry name" value="CheY-like"/>
    <property type="match status" value="1"/>
</dbReference>
<keyword evidence="5" id="KW-1185">Reference proteome</keyword>
<dbReference type="SMART" id="SM00448">
    <property type="entry name" value="REC"/>
    <property type="match status" value="1"/>
</dbReference>
<evidence type="ECO:0000256" key="1">
    <source>
        <dbReference type="ARBA" id="ARBA00022553"/>
    </source>
</evidence>
<keyword evidence="1 2" id="KW-0597">Phosphoprotein</keyword>
<dbReference type="PANTHER" id="PTHR44591">
    <property type="entry name" value="STRESS RESPONSE REGULATOR PROTEIN 1"/>
    <property type="match status" value="1"/>
</dbReference>
<dbReference type="InterPro" id="IPR050595">
    <property type="entry name" value="Bact_response_regulator"/>
</dbReference>
<proteinExistence type="predicted"/>
<dbReference type="Gene3D" id="3.40.50.2300">
    <property type="match status" value="1"/>
</dbReference>
<protein>
    <submittedName>
        <fullName evidence="4">Response regulator</fullName>
    </submittedName>
</protein>
<organism evidence="4 5">
    <name type="scientific">Occallatibacter riparius</name>
    <dbReference type="NCBI Taxonomy" id="1002689"/>
    <lineage>
        <taxon>Bacteria</taxon>
        <taxon>Pseudomonadati</taxon>
        <taxon>Acidobacteriota</taxon>
        <taxon>Terriglobia</taxon>
        <taxon>Terriglobales</taxon>
        <taxon>Acidobacteriaceae</taxon>
        <taxon>Occallatibacter</taxon>
    </lineage>
</organism>
<evidence type="ECO:0000256" key="2">
    <source>
        <dbReference type="PROSITE-ProRule" id="PRU00169"/>
    </source>
</evidence>
<dbReference type="InterPro" id="IPR011006">
    <property type="entry name" value="CheY-like_superfamily"/>
</dbReference>
<feature type="modified residue" description="4-aspartylphosphate" evidence="2">
    <location>
        <position position="46"/>
    </location>
</feature>
<dbReference type="EMBL" id="CP093313">
    <property type="protein sequence ID" value="UWZ83529.1"/>
    <property type="molecule type" value="Genomic_DNA"/>
</dbReference>
<reference evidence="4" key="1">
    <citation type="submission" date="2021-04" db="EMBL/GenBank/DDBJ databases">
        <title>Phylogenetic analysis of Acidobacteriaceae.</title>
        <authorList>
            <person name="Qiu L."/>
            <person name="Zhang Q."/>
        </authorList>
    </citation>
    <scope>NUCLEOTIDE SEQUENCE</scope>
    <source>
        <strain evidence="4">DSM 25168</strain>
    </source>
</reference>
<dbReference type="KEGG" id="orp:MOP44_23550"/>
<dbReference type="Proteomes" id="UP001059380">
    <property type="component" value="Chromosome"/>
</dbReference>
<name>A0A9J7BM12_9BACT</name>
<evidence type="ECO:0000313" key="5">
    <source>
        <dbReference type="Proteomes" id="UP001059380"/>
    </source>
</evidence>
<dbReference type="Pfam" id="PF00072">
    <property type="entry name" value="Response_reg"/>
    <property type="match status" value="1"/>
</dbReference>
<sequence length="118" mass="12832">MDDEHSVADTLGMIVQAKGHTVRVAYSGVQAAGLVEAFKPHAVISDLMMPGMDGFELAEWIEQRHPEARILFISADFNLIEEARRIAPGGRPRNALPKPVLPTDILRFLDACAVGAVL</sequence>
<evidence type="ECO:0000313" key="4">
    <source>
        <dbReference type="EMBL" id="UWZ83529.1"/>
    </source>
</evidence>
<dbReference type="PANTHER" id="PTHR44591:SF3">
    <property type="entry name" value="RESPONSE REGULATORY DOMAIN-CONTAINING PROTEIN"/>
    <property type="match status" value="1"/>
</dbReference>
<evidence type="ECO:0000259" key="3">
    <source>
        <dbReference type="PROSITE" id="PS50110"/>
    </source>
</evidence>
<dbReference type="InterPro" id="IPR001789">
    <property type="entry name" value="Sig_transdc_resp-reg_receiver"/>
</dbReference>
<gene>
    <name evidence="4" type="ORF">MOP44_23550</name>
</gene>
<accession>A0A9J7BM12</accession>
<dbReference type="GO" id="GO:0000160">
    <property type="term" value="P:phosphorelay signal transduction system"/>
    <property type="evidence" value="ECO:0007669"/>
    <property type="project" value="InterPro"/>
</dbReference>
<dbReference type="CDD" id="cd00156">
    <property type="entry name" value="REC"/>
    <property type="match status" value="1"/>
</dbReference>
<dbReference type="RefSeq" id="WP_260792864.1">
    <property type="nucleotide sequence ID" value="NZ_CP093313.1"/>
</dbReference>
<dbReference type="AlphaFoldDB" id="A0A9J7BM12"/>
<dbReference type="PROSITE" id="PS50110">
    <property type="entry name" value="RESPONSE_REGULATORY"/>
    <property type="match status" value="1"/>
</dbReference>